<sequence>MSAKNVLVYLKVPASKVLAKNESVPHGKALQCKASHQCGTQFPLCSSETQEEIKQISTVKAKITAVGLGNPKNLNDSYQYFW</sequence>
<evidence type="ECO:0000313" key="2">
    <source>
        <dbReference type="Proteomes" id="UP000244140"/>
    </source>
</evidence>
<dbReference type="EMBL" id="PZZH01000006">
    <property type="protein sequence ID" value="PTN72383.1"/>
    <property type="molecule type" value="Genomic_DNA"/>
</dbReference>
<reference evidence="1 2" key="1">
    <citation type="submission" date="2018-04" db="EMBL/GenBank/DDBJ databases">
        <authorList>
            <person name="Van Tyne D."/>
        </authorList>
    </citation>
    <scope>NUCLEOTIDE SEQUENCE [LARGE SCALE GENOMIC DNA]</scope>
    <source>
        <strain evidence="1 2">B2535</strain>
    </source>
</reference>
<protein>
    <submittedName>
        <fullName evidence="1">Uncharacterized protein</fullName>
    </submittedName>
</protein>
<evidence type="ECO:0000313" key="1">
    <source>
        <dbReference type="EMBL" id="PTN72383.1"/>
    </source>
</evidence>
<comment type="caution">
    <text evidence="1">The sequence shown here is derived from an EMBL/GenBank/DDBJ whole genome shotgun (WGS) entry which is preliminary data.</text>
</comment>
<proteinExistence type="predicted"/>
<gene>
    <name evidence="1" type="ORF">DAI13_18090</name>
</gene>
<dbReference type="Proteomes" id="UP000244140">
    <property type="component" value="Unassembled WGS sequence"/>
</dbReference>
<organism evidence="1 2">
    <name type="scientific">Enterococcus faecalis</name>
    <name type="common">Streptococcus faecalis</name>
    <dbReference type="NCBI Taxonomy" id="1351"/>
    <lineage>
        <taxon>Bacteria</taxon>
        <taxon>Bacillati</taxon>
        <taxon>Bacillota</taxon>
        <taxon>Bacilli</taxon>
        <taxon>Lactobacillales</taxon>
        <taxon>Enterococcaceae</taxon>
        <taxon>Enterococcus</taxon>
    </lineage>
</organism>
<accession>A0A855UBV5</accession>
<dbReference type="AlphaFoldDB" id="A0A855UBV5"/>
<name>A0A855UBV5_ENTFL</name>